<sequence length="107" mass="11821">MNVAHDYNDMRQTPRSPVAIPAQLRVPGTARFDIALLDLSATGFRCETFYGLSIGERVFVTIPTFSPFEAVIAWRNVFTYGCMFQKPLHEAVVAMIAARFAPGVPIG</sequence>
<dbReference type="OrthoDB" id="9795572at2"/>
<accession>A0A494TGJ1</accession>
<evidence type="ECO:0000313" key="3">
    <source>
        <dbReference type="Proteomes" id="UP000276254"/>
    </source>
</evidence>
<dbReference type="KEGG" id="spha:D3Y57_11095"/>
<keyword evidence="3" id="KW-1185">Reference proteome</keyword>
<dbReference type="Proteomes" id="UP000276254">
    <property type="component" value="Chromosome"/>
</dbReference>
<gene>
    <name evidence="2" type="ORF">D3Y57_11095</name>
</gene>
<evidence type="ECO:0000259" key="1">
    <source>
        <dbReference type="Pfam" id="PF07238"/>
    </source>
</evidence>
<evidence type="ECO:0000313" key="2">
    <source>
        <dbReference type="EMBL" id="AYJ86412.1"/>
    </source>
</evidence>
<dbReference type="GO" id="GO:0035438">
    <property type="term" value="F:cyclic-di-GMP binding"/>
    <property type="evidence" value="ECO:0007669"/>
    <property type="project" value="InterPro"/>
</dbReference>
<dbReference type="EMBL" id="CP032829">
    <property type="protein sequence ID" value="AYJ86412.1"/>
    <property type="molecule type" value="Genomic_DNA"/>
</dbReference>
<dbReference type="RefSeq" id="WP_121153036.1">
    <property type="nucleotide sequence ID" value="NZ_CP032829.1"/>
</dbReference>
<organism evidence="2 3">
    <name type="scientific">Sphingomonas paeninsulae</name>
    <dbReference type="NCBI Taxonomy" id="2319844"/>
    <lineage>
        <taxon>Bacteria</taxon>
        <taxon>Pseudomonadati</taxon>
        <taxon>Pseudomonadota</taxon>
        <taxon>Alphaproteobacteria</taxon>
        <taxon>Sphingomonadales</taxon>
        <taxon>Sphingomonadaceae</taxon>
        <taxon>Sphingomonas</taxon>
    </lineage>
</organism>
<dbReference type="InterPro" id="IPR009875">
    <property type="entry name" value="PilZ_domain"/>
</dbReference>
<dbReference type="Pfam" id="PF07238">
    <property type="entry name" value="PilZ"/>
    <property type="match status" value="1"/>
</dbReference>
<protein>
    <submittedName>
        <fullName evidence="2">PilZ domain-containing protein</fullName>
    </submittedName>
</protein>
<dbReference type="AlphaFoldDB" id="A0A494TGJ1"/>
<feature type="domain" description="PilZ" evidence="1">
    <location>
        <begin position="11"/>
        <end position="91"/>
    </location>
</feature>
<dbReference type="SUPFAM" id="SSF141371">
    <property type="entry name" value="PilZ domain-like"/>
    <property type="match status" value="1"/>
</dbReference>
<proteinExistence type="predicted"/>
<dbReference type="Gene3D" id="2.40.10.220">
    <property type="entry name" value="predicted glycosyltransferase like domains"/>
    <property type="match status" value="1"/>
</dbReference>
<reference evidence="2 3" key="1">
    <citation type="submission" date="2018-09" db="EMBL/GenBank/DDBJ databases">
        <title>Sphingomonas peninsula sp. nov., isolated from fildes peninsula, Antarctic soil.</title>
        <authorList>
            <person name="Yingchao G."/>
        </authorList>
    </citation>
    <scope>NUCLEOTIDE SEQUENCE [LARGE SCALE GENOMIC DNA]</scope>
    <source>
        <strain evidence="2 3">YZ-8</strain>
    </source>
</reference>
<name>A0A494TGJ1_SPHPE</name>